<dbReference type="AlphaFoldDB" id="A0A835SXN3"/>
<gene>
    <name evidence="1" type="ORF">HYH02_012579</name>
</gene>
<keyword evidence="2" id="KW-1185">Reference proteome</keyword>
<name>A0A835SXN3_9CHLO</name>
<dbReference type="EMBL" id="JAEHOD010000061">
    <property type="protein sequence ID" value="KAG2433651.1"/>
    <property type="molecule type" value="Genomic_DNA"/>
</dbReference>
<sequence>MRACTRDALHVLEREAAAGSSRNELLAGLGAAPHVVYARVRDKLKRMQRMAAHGKNPLDTGFDRMSTRGHVQRWPEWTKMAMVKLPGGCGGLQQLFEAIAADPAMAQYLDWRADPNCRAVPRWRQQLKKTLSRLPYFVNTGVRARDGTNCHVYRYDQGIEDALAQQHRGGRTQS</sequence>
<reference evidence="1" key="1">
    <citation type="journal article" date="2020" name="bioRxiv">
        <title>Comparative genomics of Chlamydomonas.</title>
        <authorList>
            <person name="Craig R.J."/>
            <person name="Hasan A.R."/>
            <person name="Ness R.W."/>
            <person name="Keightley P.D."/>
        </authorList>
    </citation>
    <scope>NUCLEOTIDE SEQUENCE</scope>
    <source>
        <strain evidence="1">CCAP 11/173</strain>
    </source>
</reference>
<evidence type="ECO:0000313" key="1">
    <source>
        <dbReference type="EMBL" id="KAG2433651.1"/>
    </source>
</evidence>
<evidence type="ECO:0000313" key="2">
    <source>
        <dbReference type="Proteomes" id="UP000613740"/>
    </source>
</evidence>
<protein>
    <submittedName>
        <fullName evidence="1">Uncharacterized protein</fullName>
    </submittedName>
</protein>
<comment type="caution">
    <text evidence="1">The sequence shown here is derived from an EMBL/GenBank/DDBJ whole genome shotgun (WGS) entry which is preliminary data.</text>
</comment>
<dbReference type="OrthoDB" id="10465291at2759"/>
<accession>A0A835SXN3</accession>
<proteinExistence type="predicted"/>
<organism evidence="1 2">
    <name type="scientific">Chlamydomonas schloesseri</name>
    <dbReference type="NCBI Taxonomy" id="2026947"/>
    <lineage>
        <taxon>Eukaryota</taxon>
        <taxon>Viridiplantae</taxon>
        <taxon>Chlorophyta</taxon>
        <taxon>core chlorophytes</taxon>
        <taxon>Chlorophyceae</taxon>
        <taxon>CS clade</taxon>
        <taxon>Chlamydomonadales</taxon>
        <taxon>Chlamydomonadaceae</taxon>
        <taxon>Chlamydomonas</taxon>
    </lineage>
</organism>
<dbReference type="Proteomes" id="UP000613740">
    <property type="component" value="Unassembled WGS sequence"/>
</dbReference>